<dbReference type="PANTHER" id="PTHR13903">
    <property type="entry name" value="PIRIN-RELATED"/>
    <property type="match status" value="1"/>
</dbReference>
<dbReference type="InterPro" id="IPR012093">
    <property type="entry name" value="Pirin"/>
</dbReference>
<dbReference type="GO" id="GO:0046872">
    <property type="term" value="F:metal ion binding"/>
    <property type="evidence" value="ECO:0007669"/>
    <property type="project" value="UniProtKB-KW"/>
</dbReference>
<proteinExistence type="inferred from homology"/>
<sequence length="307" mass="33449">MLDLVIDARPAALAPGFAVQRILPYRLRRMLGPFIFMDHAGPVNVAPAQMHGLDVLPHPHIGLSTVSYLFGGQVTHRDSLGVEQIIRPGEVNWMTAGSGIAHSERFEDPAALAGGALEMIQTWVALPEADEEQAPTFANYQPQELPIFTDTGVWMRLIAGEAFGLKNGVRTHSPLFYLHVVLQAGARFGLPRGYPERGAYVAKGRVEVNGRVYTPGQLLVFTPGLDPVLVALEPSTLMLLGGEPLGERFIWWNFVSSRRERIEQAKADWQAGRIVLPPNDNAEFVPLPSDRTRPAGTGGSPAPQALS</sequence>
<evidence type="ECO:0000313" key="7">
    <source>
        <dbReference type="EMBL" id="MBF9143758.1"/>
    </source>
</evidence>
<feature type="domain" description="Pirin N-terminal" evidence="5">
    <location>
        <begin position="18"/>
        <end position="124"/>
    </location>
</feature>
<dbReference type="Proteomes" id="UP000645610">
    <property type="component" value="Unassembled WGS sequence"/>
</dbReference>
<dbReference type="InterPro" id="IPR011051">
    <property type="entry name" value="RmlC_Cupin_sf"/>
</dbReference>
<evidence type="ECO:0000256" key="1">
    <source>
        <dbReference type="ARBA" id="ARBA00008416"/>
    </source>
</evidence>
<dbReference type="CDD" id="cd02909">
    <property type="entry name" value="cupin_pirin_N"/>
    <property type="match status" value="1"/>
</dbReference>
<dbReference type="Pfam" id="PF02678">
    <property type="entry name" value="Pirin"/>
    <property type="match status" value="1"/>
</dbReference>
<organism evidence="7 8">
    <name type="scientific">Hymenobacter properus</name>
    <dbReference type="NCBI Taxonomy" id="2791026"/>
    <lineage>
        <taxon>Bacteria</taxon>
        <taxon>Pseudomonadati</taxon>
        <taxon>Bacteroidota</taxon>
        <taxon>Cytophagia</taxon>
        <taxon>Cytophagales</taxon>
        <taxon>Hymenobacteraceae</taxon>
        <taxon>Hymenobacter</taxon>
    </lineage>
</organism>
<dbReference type="CDD" id="cd02247">
    <property type="entry name" value="cupin_pirin_C"/>
    <property type="match status" value="1"/>
</dbReference>
<feature type="domain" description="Pirin C-terminal" evidence="6">
    <location>
        <begin position="177"/>
        <end position="274"/>
    </location>
</feature>
<dbReference type="Gene3D" id="2.60.120.10">
    <property type="entry name" value="Jelly Rolls"/>
    <property type="match status" value="2"/>
</dbReference>
<protein>
    <submittedName>
        <fullName evidence="7">Pirin family protein</fullName>
    </submittedName>
</protein>
<feature type="binding site" evidence="2">
    <location>
        <position position="58"/>
    </location>
    <ligand>
        <name>Fe cation</name>
        <dbReference type="ChEBI" id="CHEBI:24875"/>
    </ligand>
</feature>
<feature type="binding site" evidence="2">
    <location>
        <position position="102"/>
    </location>
    <ligand>
        <name>Fe cation</name>
        <dbReference type="ChEBI" id="CHEBI:24875"/>
    </ligand>
</feature>
<dbReference type="PIRSF" id="PIRSF006232">
    <property type="entry name" value="Pirin"/>
    <property type="match status" value="1"/>
</dbReference>
<keyword evidence="2" id="KW-0408">Iron</keyword>
<comment type="cofactor">
    <cofactor evidence="2">
        <name>Fe cation</name>
        <dbReference type="ChEBI" id="CHEBI:24875"/>
    </cofactor>
    <text evidence="2">Binds 1 Fe cation per subunit.</text>
</comment>
<gene>
    <name evidence="7" type="ORF">I2I01_19085</name>
</gene>
<evidence type="ECO:0000256" key="2">
    <source>
        <dbReference type="PIRSR" id="PIRSR006232-1"/>
    </source>
</evidence>
<dbReference type="PANTHER" id="PTHR13903:SF8">
    <property type="entry name" value="PIRIN"/>
    <property type="match status" value="1"/>
</dbReference>
<dbReference type="RefSeq" id="WP_196288095.1">
    <property type="nucleotide sequence ID" value="NZ_JADQDP010000004.1"/>
</dbReference>
<dbReference type="InterPro" id="IPR008778">
    <property type="entry name" value="Pirin_C_dom"/>
</dbReference>
<comment type="caution">
    <text evidence="7">The sequence shown here is derived from an EMBL/GenBank/DDBJ whole genome shotgun (WGS) entry which is preliminary data.</text>
</comment>
<reference evidence="7 8" key="1">
    <citation type="submission" date="2020-11" db="EMBL/GenBank/DDBJ databases">
        <authorList>
            <person name="Kim M.K."/>
        </authorList>
    </citation>
    <scope>NUCLEOTIDE SEQUENCE [LARGE SCALE GENOMIC DNA]</scope>
    <source>
        <strain evidence="7 8">BT439</strain>
    </source>
</reference>
<keyword evidence="2" id="KW-0479">Metal-binding</keyword>
<comment type="similarity">
    <text evidence="1 3">Belongs to the pirin family.</text>
</comment>
<name>A0A931FL44_9BACT</name>
<dbReference type="InterPro" id="IPR003829">
    <property type="entry name" value="Pirin_N_dom"/>
</dbReference>
<accession>A0A931FL44</accession>
<feature type="binding site" evidence="2">
    <location>
        <position position="60"/>
    </location>
    <ligand>
        <name>Fe cation</name>
        <dbReference type="ChEBI" id="CHEBI:24875"/>
    </ligand>
</feature>
<evidence type="ECO:0000259" key="5">
    <source>
        <dbReference type="Pfam" id="PF02678"/>
    </source>
</evidence>
<keyword evidence="8" id="KW-1185">Reference proteome</keyword>
<dbReference type="AlphaFoldDB" id="A0A931FL44"/>
<dbReference type="SUPFAM" id="SSF51182">
    <property type="entry name" value="RmlC-like cupins"/>
    <property type="match status" value="1"/>
</dbReference>
<evidence type="ECO:0000256" key="4">
    <source>
        <dbReference type="SAM" id="MobiDB-lite"/>
    </source>
</evidence>
<evidence type="ECO:0000256" key="3">
    <source>
        <dbReference type="RuleBase" id="RU003457"/>
    </source>
</evidence>
<feature type="region of interest" description="Disordered" evidence="4">
    <location>
        <begin position="278"/>
        <end position="307"/>
    </location>
</feature>
<dbReference type="EMBL" id="JADQDP010000004">
    <property type="protein sequence ID" value="MBF9143758.1"/>
    <property type="molecule type" value="Genomic_DNA"/>
</dbReference>
<dbReference type="InterPro" id="IPR014710">
    <property type="entry name" value="RmlC-like_jellyroll"/>
</dbReference>
<feature type="binding site" evidence="2">
    <location>
        <position position="104"/>
    </location>
    <ligand>
        <name>Fe cation</name>
        <dbReference type="ChEBI" id="CHEBI:24875"/>
    </ligand>
</feature>
<evidence type="ECO:0000259" key="6">
    <source>
        <dbReference type="Pfam" id="PF05726"/>
    </source>
</evidence>
<evidence type="ECO:0000313" key="8">
    <source>
        <dbReference type="Proteomes" id="UP000645610"/>
    </source>
</evidence>
<dbReference type="Pfam" id="PF05726">
    <property type="entry name" value="Pirin_C"/>
    <property type="match status" value="1"/>
</dbReference>